<protein>
    <submittedName>
        <fullName evidence="2">Uncharacterized protein</fullName>
    </submittedName>
</protein>
<dbReference type="AlphaFoldDB" id="A0A9P0K310"/>
<evidence type="ECO:0000256" key="1">
    <source>
        <dbReference type="SAM" id="MobiDB-lite"/>
    </source>
</evidence>
<organism evidence="2 3">
    <name type="scientific">Acanthoscelides obtectus</name>
    <name type="common">Bean weevil</name>
    <name type="synonym">Bruchus obtectus</name>
    <dbReference type="NCBI Taxonomy" id="200917"/>
    <lineage>
        <taxon>Eukaryota</taxon>
        <taxon>Metazoa</taxon>
        <taxon>Ecdysozoa</taxon>
        <taxon>Arthropoda</taxon>
        <taxon>Hexapoda</taxon>
        <taxon>Insecta</taxon>
        <taxon>Pterygota</taxon>
        <taxon>Neoptera</taxon>
        <taxon>Endopterygota</taxon>
        <taxon>Coleoptera</taxon>
        <taxon>Polyphaga</taxon>
        <taxon>Cucujiformia</taxon>
        <taxon>Chrysomeloidea</taxon>
        <taxon>Chrysomelidae</taxon>
        <taxon>Bruchinae</taxon>
        <taxon>Bruchini</taxon>
        <taxon>Acanthoscelides</taxon>
    </lineage>
</organism>
<keyword evidence="3" id="KW-1185">Reference proteome</keyword>
<gene>
    <name evidence="2" type="ORF">ACAOBT_LOCUS6412</name>
</gene>
<feature type="region of interest" description="Disordered" evidence="1">
    <location>
        <begin position="59"/>
        <end position="115"/>
    </location>
</feature>
<dbReference type="Proteomes" id="UP001152888">
    <property type="component" value="Unassembled WGS sequence"/>
</dbReference>
<evidence type="ECO:0000313" key="2">
    <source>
        <dbReference type="EMBL" id="CAH1965592.1"/>
    </source>
</evidence>
<proteinExistence type="predicted"/>
<reference evidence="2" key="1">
    <citation type="submission" date="2022-03" db="EMBL/GenBank/DDBJ databases">
        <authorList>
            <person name="Sayadi A."/>
        </authorList>
    </citation>
    <scope>NUCLEOTIDE SEQUENCE</scope>
</reference>
<dbReference type="OrthoDB" id="5866312at2759"/>
<sequence length="132" mass="14824">WDFQNTLTVEIFCIYFISETISTSRPATQWTTRRQTHRIHRNPAACGTAPRCPRAAAIATPGRRRPFRQAQVRGGSLRGPPRRKGGTWEAGNRSRMSTVVPRRKRGNGYAGRETKRQLPGVGREGLITPTLL</sequence>
<dbReference type="EMBL" id="CAKOFQ010006726">
    <property type="protein sequence ID" value="CAH1965592.1"/>
    <property type="molecule type" value="Genomic_DNA"/>
</dbReference>
<name>A0A9P0K310_ACAOB</name>
<feature type="non-terminal residue" evidence="2">
    <location>
        <position position="1"/>
    </location>
</feature>
<comment type="caution">
    <text evidence="2">The sequence shown here is derived from an EMBL/GenBank/DDBJ whole genome shotgun (WGS) entry which is preliminary data.</text>
</comment>
<evidence type="ECO:0000313" key="3">
    <source>
        <dbReference type="Proteomes" id="UP001152888"/>
    </source>
</evidence>
<accession>A0A9P0K310</accession>